<evidence type="ECO:0000256" key="4">
    <source>
        <dbReference type="ARBA" id="ARBA00023204"/>
    </source>
</evidence>
<evidence type="ECO:0000256" key="8">
    <source>
        <dbReference type="SAM" id="MobiDB-lite"/>
    </source>
</evidence>
<proteinExistence type="inferred from homology"/>
<feature type="compositionally biased region" description="Acidic residues" evidence="8">
    <location>
        <begin position="325"/>
        <end position="336"/>
    </location>
</feature>
<evidence type="ECO:0000256" key="3">
    <source>
        <dbReference type="ARBA" id="ARBA00023125"/>
    </source>
</evidence>
<evidence type="ECO:0000313" key="12">
    <source>
        <dbReference type="Proteomes" id="UP000722485"/>
    </source>
</evidence>
<dbReference type="OrthoDB" id="2155935at2759"/>
<dbReference type="Pfam" id="PF21928">
    <property type="entry name" value="XLF_CC"/>
    <property type="match status" value="1"/>
</dbReference>
<feature type="compositionally biased region" description="Acidic residues" evidence="8">
    <location>
        <begin position="397"/>
        <end position="417"/>
    </location>
</feature>
<keyword evidence="4" id="KW-0234">DNA repair</keyword>
<dbReference type="EMBL" id="JAANBB010000041">
    <property type="protein sequence ID" value="KAF7553759.1"/>
    <property type="molecule type" value="Genomic_DNA"/>
</dbReference>
<comment type="similarity">
    <text evidence="6">Belongs to the XRCC4-XLF family. XLF subfamily.</text>
</comment>
<feature type="compositionally biased region" description="Basic and acidic residues" evidence="8">
    <location>
        <begin position="495"/>
        <end position="538"/>
    </location>
</feature>
<dbReference type="Proteomes" id="UP000722485">
    <property type="component" value="Unassembled WGS sequence"/>
</dbReference>
<dbReference type="InterPro" id="IPR052287">
    <property type="entry name" value="NHEJ_factor"/>
</dbReference>
<dbReference type="AlphaFoldDB" id="A0A9P5HHZ7"/>
<keyword evidence="5" id="KW-0539">Nucleus</keyword>
<dbReference type="InterPro" id="IPR015381">
    <property type="entry name" value="XLF-like_N"/>
</dbReference>
<evidence type="ECO:0000256" key="2">
    <source>
        <dbReference type="ARBA" id="ARBA00022763"/>
    </source>
</evidence>
<name>A0A9P5HHZ7_9HYPO</name>
<dbReference type="GO" id="GO:0032807">
    <property type="term" value="C:DNA ligase IV complex"/>
    <property type="evidence" value="ECO:0007669"/>
    <property type="project" value="TreeGrafter"/>
</dbReference>
<evidence type="ECO:0000256" key="1">
    <source>
        <dbReference type="ARBA" id="ARBA00004123"/>
    </source>
</evidence>
<comment type="subcellular location">
    <subcellularLocation>
        <location evidence="1">Nucleus</location>
    </subcellularLocation>
</comment>
<keyword evidence="3" id="KW-0238">DNA-binding</keyword>
<feature type="domain" description="XLF-like coiled-coil region" evidence="10">
    <location>
        <begin position="134"/>
        <end position="186"/>
    </location>
</feature>
<dbReference type="CDD" id="cd22285">
    <property type="entry name" value="HD_XLF_N"/>
    <property type="match status" value="1"/>
</dbReference>
<evidence type="ECO:0000313" key="11">
    <source>
        <dbReference type="EMBL" id="KAF7553759.1"/>
    </source>
</evidence>
<evidence type="ECO:0000259" key="9">
    <source>
        <dbReference type="Pfam" id="PF09302"/>
    </source>
</evidence>
<evidence type="ECO:0000256" key="6">
    <source>
        <dbReference type="ARBA" id="ARBA00025747"/>
    </source>
</evidence>
<accession>A0A9P5HHZ7</accession>
<feature type="compositionally biased region" description="Pro residues" evidence="8">
    <location>
        <begin position="375"/>
        <end position="385"/>
    </location>
</feature>
<organism evidence="11 12">
    <name type="scientific">Cylindrodendrum hubeiense</name>
    <dbReference type="NCBI Taxonomy" id="595255"/>
    <lineage>
        <taxon>Eukaryota</taxon>
        <taxon>Fungi</taxon>
        <taxon>Dikarya</taxon>
        <taxon>Ascomycota</taxon>
        <taxon>Pezizomycotina</taxon>
        <taxon>Sordariomycetes</taxon>
        <taxon>Hypocreomycetidae</taxon>
        <taxon>Hypocreales</taxon>
        <taxon>Nectriaceae</taxon>
        <taxon>Cylindrodendrum</taxon>
    </lineage>
</organism>
<dbReference type="Gene3D" id="2.170.210.10">
    <property type="entry name" value="DNA double-strand break repair and VJ recombination XRCC4, N-terminal"/>
    <property type="match status" value="1"/>
</dbReference>
<comment type="caution">
    <text evidence="11">The sequence shown here is derived from an EMBL/GenBank/DDBJ whole genome shotgun (WGS) entry which is preliminary data.</text>
</comment>
<reference evidence="11" key="1">
    <citation type="submission" date="2020-03" db="EMBL/GenBank/DDBJ databases">
        <title>Draft Genome Sequence of Cylindrodendrum hubeiense.</title>
        <authorList>
            <person name="Buettner E."/>
            <person name="Kellner H."/>
        </authorList>
    </citation>
    <scope>NUCLEOTIDE SEQUENCE</scope>
    <source>
        <strain evidence="11">IHI 201604</strain>
    </source>
</reference>
<evidence type="ECO:0000256" key="7">
    <source>
        <dbReference type="ARBA" id="ARBA00044529"/>
    </source>
</evidence>
<feature type="compositionally biased region" description="Pro residues" evidence="8">
    <location>
        <begin position="419"/>
        <end position="428"/>
    </location>
</feature>
<sequence length="549" mass="59414">MSATKSWRPLPLPSSSDLPVLLVSIDINTAAYTVHVTDMANMWTESLDRKAICMRGWSENTSIDPSDTPDNMAKFLNSLKSALDSSQPGHDQTRLHLIRASKSDAGDDGLTLEITCELPGLEPLKWPMQLKKSPSSAIATDLVLPLVQAHLTRHQEVDSLVRMLDQKDAVLNKLLDKLDAMGTGLEHVFNPLSGKKNVSRAAATDKVPGLAPFNHRRWKSDVADSDDRPRNTESLVKQVFGGEGLHFESTISVEEPTQLDKWWQDFSGASSTPRPSQEKAGVSEGKTAPTPNESMEVDDDDFQVQSTPPGLATGRKSAATKNEPLPDDASTEDESDSPQPIRHTRIIPSETRKPEVKKPASRLGMVGRKKQSPPARAPSPAPSPPKTRGASQKIDDSETASEADDDGVTTSLPDDDQPPSSPPPPPKPAPKKGGLGLGRIGGPKAKQPAMEPAETDEPDAGETSTQQTTRPAPRKLGMIGKKKGSDTGSVAPVPDEARGRSRGPVVKEELSKATPRETSQERANRKREELKRELERKAAAGPVKKKRKF</sequence>
<dbReference type="PANTHER" id="PTHR32235:SF1">
    <property type="entry name" value="NON-HOMOLOGOUS END-JOINING FACTOR 1"/>
    <property type="match status" value="1"/>
</dbReference>
<dbReference type="InterPro" id="IPR038051">
    <property type="entry name" value="XRCC4-like_N_sf"/>
</dbReference>
<feature type="domain" description="XLF-like N-terminal" evidence="9">
    <location>
        <begin position="6"/>
        <end position="132"/>
    </location>
</feature>
<keyword evidence="2" id="KW-0227">DNA damage</keyword>
<protein>
    <recommendedName>
        <fullName evidence="7">Non-homologous end-joining factor 1</fullName>
    </recommendedName>
</protein>
<dbReference type="PANTHER" id="PTHR32235">
    <property type="entry name" value="NON-HOMOLOGOUS END-JOINING FACTOR 1"/>
    <property type="match status" value="1"/>
</dbReference>
<gene>
    <name evidence="11" type="ORF">G7Z17_g3413</name>
</gene>
<dbReference type="GO" id="GO:0006303">
    <property type="term" value="P:double-strand break repair via nonhomologous end joining"/>
    <property type="evidence" value="ECO:0007669"/>
    <property type="project" value="TreeGrafter"/>
</dbReference>
<dbReference type="InterPro" id="IPR053829">
    <property type="entry name" value="XLF-like_CC"/>
</dbReference>
<dbReference type="Pfam" id="PF09302">
    <property type="entry name" value="XLF"/>
    <property type="match status" value="1"/>
</dbReference>
<evidence type="ECO:0000259" key="10">
    <source>
        <dbReference type="Pfam" id="PF21928"/>
    </source>
</evidence>
<keyword evidence="12" id="KW-1185">Reference proteome</keyword>
<dbReference type="GO" id="GO:0045027">
    <property type="term" value="F:DNA end binding"/>
    <property type="evidence" value="ECO:0007669"/>
    <property type="project" value="TreeGrafter"/>
</dbReference>
<evidence type="ECO:0000256" key="5">
    <source>
        <dbReference type="ARBA" id="ARBA00023242"/>
    </source>
</evidence>
<feature type="region of interest" description="Disordered" evidence="8">
    <location>
        <begin position="265"/>
        <end position="549"/>
    </location>
</feature>